<dbReference type="Gene3D" id="3.20.20.80">
    <property type="entry name" value="Glycosidases"/>
    <property type="match status" value="1"/>
</dbReference>
<evidence type="ECO:0000256" key="2">
    <source>
        <dbReference type="ARBA" id="ARBA00022729"/>
    </source>
</evidence>
<dbReference type="EMBL" id="UZAH01028081">
    <property type="protein sequence ID" value="VDO97501.1"/>
    <property type="molecule type" value="Genomic_DNA"/>
</dbReference>
<evidence type="ECO:0000313" key="3">
    <source>
        <dbReference type="EMBL" id="VDO97501.1"/>
    </source>
</evidence>
<dbReference type="GO" id="GO:0003796">
    <property type="term" value="F:lysozyme activity"/>
    <property type="evidence" value="ECO:0007669"/>
    <property type="project" value="InterPro"/>
</dbReference>
<sequence length="256" mass="28762">MGCATFRFKVPLGLSYPCVESSLIRISWSRFFTVLRKFETTKTASQKLHNILRQHKLVVFSRAYTPAGQGQTDPYACANSKNADAAGLLSEVYMTPQPISTKTGAQQLDEILTMFSNCGVTVVSLWIQVTSPDNWSRTLSTNLNFLNSIFSRAGQYGVSIGIYTSSSEWNSITDYKKRGNYCRYWNVHGGGVPNETPANFNDFRSFGGWTSPSVKQFAQTEGFCGITANRYERSSHLLRLDVFILIFFLLEERVTS</sequence>
<evidence type="ECO:0000256" key="1">
    <source>
        <dbReference type="ARBA" id="ARBA00010646"/>
    </source>
</evidence>
<gene>
    <name evidence="3" type="ORF">HPBE_LOCUS13810</name>
</gene>
<keyword evidence="2" id="KW-0732">Signal</keyword>
<dbReference type="OrthoDB" id="25039at2759"/>
<dbReference type="PROSITE" id="PS51904">
    <property type="entry name" value="GLYCOSYL_HYDROL_F25_2"/>
    <property type="match status" value="1"/>
</dbReference>
<accession>A0A3P7ZAQ5</accession>
<dbReference type="SUPFAM" id="SSF51445">
    <property type="entry name" value="(Trans)glycosidases"/>
    <property type="match status" value="1"/>
</dbReference>
<comment type="similarity">
    <text evidence="1">Belongs to the glycosyl hydrolase 25 family.</text>
</comment>
<dbReference type="InterPro" id="IPR017853">
    <property type="entry name" value="GH"/>
</dbReference>
<dbReference type="AlphaFoldDB" id="A0A3P7ZAQ5"/>
<dbReference type="PANTHER" id="PTHR23208">
    <property type="entry name" value="LYSOZYME PROTEIN"/>
    <property type="match status" value="1"/>
</dbReference>
<proteinExistence type="inferred from homology"/>
<dbReference type="PANTHER" id="PTHR23208:SF14">
    <property type="entry name" value="GLYCOSIDE HYDROLASE FAMILY 25 PROTEIN-RELATED"/>
    <property type="match status" value="1"/>
</dbReference>
<protein>
    <submittedName>
        <fullName evidence="3">Uncharacterized protein</fullName>
    </submittedName>
</protein>
<dbReference type="GO" id="GO:0045087">
    <property type="term" value="P:innate immune response"/>
    <property type="evidence" value="ECO:0007669"/>
    <property type="project" value="TreeGrafter"/>
</dbReference>
<reference evidence="3" key="1">
    <citation type="submission" date="2018-11" db="EMBL/GenBank/DDBJ databases">
        <authorList>
            <consortium name="Pathogen Informatics"/>
        </authorList>
    </citation>
    <scope>NUCLEOTIDE SEQUENCE [LARGE SCALE GENOMIC DNA]</scope>
</reference>
<dbReference type="InterPro" id="IPR002053">
    <property type="entry name" value="Glyco_hydro_25"/>
</dbReference>
<name>A0A3P7ZAQ5_HELPZ</name>
<dbReference type="GO" id="GO:0009253">
    <property type="term" value="P:peptidoglycan catabolic process"/>
    <property type="evidence" value="ECO:0007669"/>
    <property type="project" value="InterPro"/>
</dbReference>
<dbReference type="GO" id="GO:0007165">
    <property type="term" value="P:signal transduction"/>
    <property type="evidence" value="ECO:0007669"/>
    <property type="project" value="TreeGrafter"/>
</dbReference>
<dbReference type="InterPro" id="IPR051595">
    <property type="entry name" value="GH25_Enzymes"/>
</dbReference>
<dbReference type="GO" id="GO:0016998">
    <property type="term" value="P:cell wall macromolecule catabolic process"/>
    <property type="evidence" value="ECO:0007669"/>
    <property type="project" value="InterPro"/>
</dbReference>
<organism evidence="3">
    <name type="scientific">Heligmosomoides polygyrus</name>
    <name type="common">Parasitic roundworm</name>
    <dbReference type="NCBI Taxonomy" id="6339"/>
    <lineage>
        <taxon>Eukaryota</taxon>
        <taxon>Metazoa</taxon>
        <taxon>Ecdysozoa</taxon>
        <taxon>Nematoda</taxon>
        <taxon>Chromadorea</taxon>
        <taxon>Rhabditida</taxon>
        <taxon>Rhabditina</taxon>
        <taxon>Rhabditomorpha</taxon>
        <taxon>Strongyloidea</taxon>
        <taxon>Heligmosomidae</taxon>
        <taxon>Heligmosomoides</taxon>
    </lineage>
</organism>